<evidence type="ECO:0000313" key="2">
    <source>
        <dbReference type="Proteomes" id="UP000643403"/>
    </source>
</evidence>
<proteinExistence type="predicted"/>
<protein>
    <submittedName>
        <fullName evidence="1">Uncharacterized protein</fullName>
    </submittedName>
</protein>
<reference evidence="2" key="1">
    <citation type="journal article" date="2019" name="Int. J. Syst. Evol. Microbiol.">
        <title>The Global Catalogue of Microorganisms (GCM) 10K type strain sequencing project: providing services to taxonomists for standard genome sequencing and annotation.</title>
        <authorList>
            <consortium name="The Broad Institute Genomics Platform"/>
            <consortium name="The Broad Institute Genome Sequencing Center for Infectious Disease"/>
            <person name="Wu L."/>
            <person name="Ma J."/>
        </authorList>
    </citation>
    <scope>NUCLEOTIDE SEQUENCE [LARGE SCALE GENOMIC DNA]</scope>
    <source>
        <strain evidence="2">KCTC 22558</strain>
    </source>
</reference>
<organism evidence="1 2">
    <name type="scientific">Cognatilysobacter xinjiangensis</name>
    <dbReference type="NCBI Taxonomy" id="546892"/>
    <lineage>
        <taxon>Bacteria</taxon>
        <taxon>Pseudomonadati</taxon>
        <taxon>Pseudomonadota</taxon>
        <taxon>Gammaproteobacteria</taxon>
        <taxon>Lysobacterales</taxon>
        <taxon>Lysobacteraceae</taxon>
        <taxon>Cognatilysobacter</taxon>
    </lineage>
</organism>
<gene>
    <name evidence="1" type="ORF">GCM10008101_07680</name>
</gene>
<dbReference type="RefSeq" id="WP_189447041.1">
    <property type="nucleotide sequence ID" value="NZ_BMXY01000001.1"/>
</dbReference>
<dbReference type="EMBL" id="BMXY01000001">
    <property type="protein sequence ID" value="GGZ56711.1"/>
    <property type="molecule type" value="Genomic_DNA"/>
</dbReference>
<dbReference type="Proteomes" id="UP000643403">
    <property type="component" value="Unassembled WGS sequence"/>
</dbReference>
<sequence length="83" mass="9395">MEFKAYRRPDGAYVLVPDCLVASRDAQARHGPLVLVARFEASCAPDDPVWRRVLADIDRQSYAVVRRNTGEYLIRHTPTPQAV</sequence>
<evidence type="ECO:0000313" key="1">
    <source>
        <dbReference type="EMBL" id="GGZ56711.1"/>
    </source>
</evidence>
<keyword evidence="2" id="KW-1185">Reference proteome</keyword>
<name>A0ABQ3BWD0_9GAMM</name>
<comment type="caution">
    <text evidence="1">The sequence shown here is derived from an EMBL/GenBank/DDBJ whole genome shotgun (WGS) entry which is preliminary data.</text>
</comment>
<accession>A0ABQ3BWD0</accession>